<dbReference type="Proteomes" id="UP000467841">
    <property type="component" value="Unassembled WGS sequence"/>
</dbReference>
<dbReference type="InterPro" id="IPR006917">
    <property type="entry name" value="SOUL_heme-bd"/>
</dbReference>
<organism evidence="3 4">
    <name type="scientific">Microthlaspi erraticum</name>
    <dbReference type="NCBI Taxonomy" id="1685480"/>
    <lineage>
        <taxon>Eukaryota</taxon>
        <taxon>Viridiplantae</taxon>
        <taxon>Streptophyta</taxon>
        <taxon>Embryophyta</taxon>
        <taxon>Tracheophyta</taxon>
        <taxon>Spermatophyta</taxon>
        <taxon>Magnoliopsida</taxon>
        <taxon>eudicotyledons</taxon>
        <taxon>Gunneridae</taxon>
        <taxon>Pentapetalae</taxon>
        <taxon>rosids</taxon>
        <taxon>malvids</taxon>
        <taxon>Brassicales</taxon>
        <taxon>Brassicaceae</taxon>
        <taxon>Coluteocarpeae</taxon>
        <taxon>Microthlaspi</taxon>
    </lineage>
</organism>
<dbReference type="PANTHER" id="PTHR11220">
    <property type="entry name" value="HEME-BINDING PROTEIN-RELATED"/>
    <property type="match status" value="1"/>
</dbReference>
<evidence type="ECO:0008006" key="5">
    <source>
        <dbReference type="Google" id="ProtNLM"/>
    </source>
</evidence>
<dbReference type="Pfam" id="PF04832">
    <property type="entry name" value="SOUL"/>
    <property type="match status" value="1"/>
</dbReference>
<name>A0A6D2J7L0_9BRAS</name>
<comment type="similarity">
    <text evidence="1">Belongs to the HEBP family.</text>
</comment>
<evidence type="ECO:0000256" key="2">
    <source>
        <dbReference type="SAM" id="SignalP"/>
    </source>
</evidence>
<dbReference type="AlphaFoldDB" id="A0A6D2J7L0"/>
<sequence length="202" mass="22128">METILKLSFCVTLVVVVSCAQASVPSTCARTECPTYKMVEAGNGYEIRMYNAAVWMSTAPIPASSMTQATNTGFKRLFSYIQGDNKSKTRMSMTAPVVTQVTPGKSAYTVSFYIPKANQQNPPLADDLHVQKWNPTYVAVRQFGGWVSDDAAKKESAALMASLKGTKWIAPVEKTKGYLVAGYNAPFEIIGRVNEIMVPFNM</sequence>
<evidence type="ECO:0000256" key="1">
    <source>
        <dbReference type="ARBA" id="ARBA00009817"/>
    </source>
</evidence>
<comment type="caution">
    <text evidence="3">The sequence shown here is derived from an EMBL/GenBank/DDBJ whole genome shotgun (WGS) entry which is preliminary data.</text>
</comment>
<gene>
    <name evidence="3" type="ORF">MERR_LOCUS24218</name>
</gene>
<evidence type="ECO:0000313" key="4">
    <source>
        <dbReference type="Proteomes" id="UP000467841"/>
    </source>
</evidence>
<feature type="signal peptide" evidence="2">
    <location>
        <begin position="1"/>
        <end position="22"/>
    </location>
</feature>
<dbReference type="EMBL" id="CACVBM020001167">
    <property type="protein sequence ID" value="CAA7036983.1"/>
    <property type="molecule type" value="Genomic_DNA"/>
</dbReference>
<protein>
    <recommendedName>
        <fullName evidence="5">SOUL heme-binding protein</fullName>
    </recommendedName>
</protein>
<proteinExistence type="inferred from homology"/>
<accession>A0A6D2J7L0</accession>
<dbReference type="InterPro" id="IPR011256">
    <property type="entry name" value="Reg_factor_effector_dom_sf"/>
</dbReference>
<dbReference type="PANTHER" id="PTHR11220:SF61">
    <property type="entry name" value="GENOME ASSEMBLY, CHROMOSOME: A07"/>
    <property type="match status" value="1"/>
</dbReference>
<dbReference type="OrthoDB" id="6424451at2759"/>
<keyword evidence="2" id="KW-0732">Signal</keyword>
<dbReference type="PROSITE" id="PS51257">
    <property type="entry name" value="PROKAR_LIPOPROTEIN"/>
    <property type="match status" value="1"/>
</dbReference>
<keyword evidence="4" id="KW-1185">Reference proteome</keyword>
<dbReference type="Gene3D" id="3.20.80.10">
    <property type="entry name" value="Regulatory factor, effector binding domain"/>
    <property type="match status" value="1"/>
</dbReference>
<dbReference type="SUPFAM" id="SSF55136">
    <property type="entry name" value="Probable bacterial effector-binding domain"/>
    <property type="match status" value="1"/>
</dbReference>
<feature type="chain" id="PRO_5025518857" description="SOUL heme-binding protein" evidence="2">
    <location>
        <begin position="23"/>
        <end position="202"/>
    </location>
</feature>
<dbReference type="FunFam" id="3.20.80.10:FF:000002">
    <property type="entry name" value="Heme-binding protein 2"/>
    <property type="match status" value="1"/>
</dbReference>
<reference evidence="3" key="1">
    <citation type="submission" date="2020-01" db="EMBL/GenBank/DDBJ databases">
        <authorList>
            <person name="Mishra B."/>
        </authorList>
    </citation>
    <scope>NUCLEOTIDE SEQUENCE [LARGE SCALE GENOMIC DNA]</scope>
</reference>
<evidence type="ECO:0000313" key="3">
    <source>
        <dbReference type="EMBL" id="CAA7036983.1"/>
    </source>
</evidence>